<evidence type="ECO:0000256" key="7">
    <source>
        <dbReference type="HAMAP-Rule" id="MF_01201"/>
    </source>
</evidence>
<dbReference type="InterPro" id="IPR000821">
    <property type="entry name" value="Ala_racemase"/>
</dbReference>
<dbReference type="CDD" id="cd00430">
    <property type="entry name" value="PLPDE_III_AR"/>
    <property type="match status" value="1"/>
</dbReference>
<dbReference type="GO" id="GO:0008784">
    <property type="term" value="F:alanine racemase activity"/>
    <property type="evidence" value="ECO:0007669"/>
    <property type="project" value="UniProtKB-UniRule"/>
</dbReference>
<reference evidence="12 13" key="1">
    <citation type="submission" date="2020-02" db="EMBL/GenBank/DDBJ databases">
        <title>The whole genome sequence of CPCC 205119.</title>
        <authorList>
            <person name="Jiang Z."/>
        </authorList>
    </citation>
    <scope>NUCLEOTIDE SEQUENCE [LARGE SCALE GENOMIC DNA]</scope>
    <source>
        <strain evidence="12 13">CPCC 205119</strain>
    </source>
</reference>
<dbReference type="SMART" id="SM01005">
    <property type="entry name" value="Ala_racemase_C"/>
    <property type="match status" value="1"/>
</dbReference>
<comment type="pathway">
    <text evidence="7">Amino-acid biosynthesis; D-alanine biosynthesis; D-alanine from L-alanine: step 1/1.</text>
</comment>
<evidence type="ECO:0000256" key="4">
    <source>
        <dbReference type="ARBA" id="ARBA00022898"/>
    </source>
</evidence>
<dbReference type="UniPathway" id="UPA00042">
    <property type="reaction ID" value="UER00497"/>
</dbReference>
<protein>
    <recommendedName>
        <fullName evidence="6 7">Alanine racemase</fullName>
        <ecNumber evidence="3 7">5.1.1.1</ecNumber>
    </recommendedName>
</protein>
<evidence type="ECO:0000256" key="5">
    <source>
        <dbReference type="ARBA" id="ARBA00023235"/>
    </source>
</evidence>
<dbReference type="FunFam" id="3.20.20.10:FF:000002">
    <property type="entry name" value="Alanine racemase"/>
    <property type="match status" value="1"/>
</dbReference>
<comment type="caution">
    <text evidence="12">The sequence shown here is derived from an EMBL/GenBank/DDBJ whole genome shotgun (WGS) entry which is preliminary data.</text>
</comment>
<gene>
    <name evidence="12" type="ORF">G1H19_01685</name>
</gene>
<feature type="modified residue" description="N6-(pyridoxal phosphate)lysine" evidence="7 8">
    <location>
        <position position="66"/>
    </location>
</feature>
<dbReference type="InterPro" id="IPR011079">
    <property type="entry name" value="Ala_racemase_C"/>
</dbReference>
<feature type="binding site" evidence="7 9">
    <location>
        <position position="344"/>
    </location>
    <ligand>
        <name>substrate</name>
    </ligand>
</feature>
<dbReference type="GO" id="GO:0030632">
    <property type="term" value="P:D-alanine biosynthetic process"/>
    <property type="evidence" value="ECO:0007669"/>
    <property type="project" value="UniProtKB-UniRule"/>
</dbReference>
<proteinExistence type="inferred from homology"/>
<evidence type="ECO:0000256" key="9">
    <source>
        <dbReference type="PIRSR" id="PIRSR600821-52"/>
    </source>
</evidence>
<dbReference type="InterPro" id="IPR020622">
    <property type="entry name" value="Ala_racemase_pyridoxalP-BS"/>
</dbReference>
<dbReference type="GO" id="GO:0009252">
    <property type="term" value="P:peptidoglycan biosynthetic process"/>
    <property type="evidence" value="ECO:0007669"/>
    <property type="project" value="TreeGrafter"/>
</dbReference>
<dbReference type="EMBL" id="JAAGWK010000005">
    <property type="protein sequence ID" value="NEL52727.1"/>
    <property type="molecule type" value="Genomic_DNA"/>
</dbReference>
<feature type="binding site" evidence="7 9">
    <location>
        <position position="164"/>
    </location>
    <ligand>
        <name>substrate</name>
    </ligand>
</feature>
<dbReference type="AlphaFoldDB" id="A0A7K3W8Q0"/>
<evidence type="ECO:0000256" key="10">
    <source>
        <dbReference type="SAM" id="MobiDB-lite"/>
    </source>
</evidence>
<evidence type="ECO:0000256" key="8">
    <source>
        <dbReference type="PIRSR" id="PIRSR600821-50"/>
    </source>
</evidence>
<organism evidence="12 13">
    <name type="scientific">Goekera deserti</name>
    <dbReference type="NCBI Taxonomy" id="2497753"/>
    <lineage>
        <taxon>Bacteria</taxon>
        <taxon>Bacillati</taxon>
        <taxon>Actinomycetota</taxon>
        <taxon>Actinomycetes</taxon>
        <taxon>Geodermatophilales</taxon>
        <taxon>Geodermatophilaceae</taxon>
        <taxon>Goekera</taxon>
    </lineage>
</organism>
<dbReference type="Gene3D" id="2.40.37.10">
    <property type="entry name" value="Lyase, Ornithine Decarboxylase, Chain A, domain 1"/>
    <property type="match status" value="1"/>
</dbReference>
<dbReference type="SUPFAM" id="SSF50621">
    <property type="entry name" value="Alanine racemase C-terminal domain-like"/>
    <property type="match status" value="1"/>
</dbReference>
<accession>A0A7K3W8Q0</accession>
<feature type="region of interest" description="Disordered" evidence="10">
    <location>
        <begin position="1"/>
        <end position="28"/>
    </location>
</feature>
<evidence type="ECO:0000256" key="6">
    <source>
        <dbReference type="ARBA" id="ARBA00072221"/>
    </source>
</evidence>
<dbReference type="InterPro" id="IPR029066">
    <property type="entry name" value="PLP-binding_barrel"/>
</dbReference>
<keyword evidence="4 7" id="KW-0663">Pyridoxal phosphate</keyword>
<keyword evidence="13" id="KW-1185">Reference proteome</keyword>
<evidence type="ECO:0000256" key="1">
    <source>
        <dbReference type="ARBA" id="ARBA00000316"/>
    </source>
</evidence>
<dbReference type="PANTHER" id="PTHR30511:SF0">
    <property type="entry name" value="ALANINE RACEMASE, CATABOLIC-RELATED"/>
    <property type="match status" value="1"/>
</dbReference>
<evidence type="ECO:0000256" key="2">
    <source>
        <dbReference type="ARBA" id="ARBA00001933"/>
    </source>
</evidence>
<dbReference type="SUPFAM" id="SSF51419">
    <property type="entry name" value="PLP-binding barrel"/>
    <property type="match status" value="1"/>
</dbReference>
<comment type="catalytic activity">
    <reaction evidence="1 7">
        <text>L-alanine = D-alanine</text>
        <dbReference type="Rhea" id="RHEA:20249"/>
        <dbReference type="ChEBI" id="CHEBI:57416"/>
        <dbReference type="ChEBI" id="CHEBI:57972"/>
        <dbReference type="EC" id="5.1.1.1"/>
    </reaction>
</comment>
<comment type="function">
    <text evidence="7">Catalyzes the interconversion of L-alanine and D-alanine. May also act on other amino acids.</text>
</comment>
<keyword evidence="5 7" id="KW-0413">Isomerase</keyword>
<feature type="active site" description="Proton acceptor; specific for L-alanine" evidence="7">
    <location>
        <position position="296"/>
    </location>
</feature>
<evidence type="ECO:0000256" key="3">
    <source>
        <dbReference type="ARBA" id="ARBA00013089"/>
    </source>
</evidence>
<dbReference type="Proteomes" id="UP000470470">
    <property type="component" value="Unassembled WGS sequence"/>
</dbReference>
<comment type="cofactor">
    <cofactor evidence="2 7 8">
        <name>pyridoxal 5'-phosphate</name>
        <dbReference type="ChEBI" id="CHEBI:597326"/>
    </cofactor>
</comment>
<dbReference type="InterPro" id="IPR001608">
    <property type="entry name" value="Ala_racemase_N"/>
</dbReference>
<dbReference type="EC" id="5.1.1.1" evidence="3 7"/>
<dbReference type="Pfam" id="PF00842">
    <property type="entry name" value="Ala_racemase_C"/>
    <property type="match status" value="1"/>
</dbReference>
<dbReference type="PRINTS" id="PR00992">
    <property type="entry name" value="ALARACEMASE"/>
</dbReference>
<dbReference type="InterPro" id="IPR009006">
    <property type="entry name" value="Ala_racemase/Decarboxylase_C"/>
</dbReference>
<sequence>MECRRRGDLRSDTPQADRARRPRVRAGRVGTVSTDRAEVVVDLDAIAANTAVLRARVDRPLMAVVKADGYGHGLVPAARAVLAGGADALGVAVVEEALALRAAGVTAPVLAWLAGPGEDHAAALAADVEVSVNAEWGLAEVVAAARATGRTAQLHLKCDTGLSRGGATPADWPGLVTAAAKAQADGDVRVVGLWSHLAYADAPTHPTIAAQVAVFEEATALARAAGLTDARRHLANSAATVALPATWYDLVRPGIALYGLDPLGGDPAEHGLRPAMTVQARVALTKRVPAGAGVSYGHTHTTDRETTLALVPVGYADGVPRAGGNRAPVLAAGAQRTIAGRVCMDQFLLDVGDDAVAPGDQVVLWGPGDGGEPTAQQWADAVDTIHYELVTRVGGRFTRRHVGTAGVAR</sequence>
<name>A0A7K3W8Q0_9ACTN</name>
<dbReference type="HAMAP" id="MF_01201">
    <property type="entry name" value="Ala_racemase"/>
    <property type="match status" value="1"/>
</dbReference>
<dbReference type="NCBIfam" id="TIGR00492">
    <property type="entry name" value="alr"/>
    <property type="match status" value="1"/>
</dbReference>
<dbReference type="Gene3D" id="3.20.20.10">
    <property type="entry name" value="Alanine racemase"/>
    <property type="match status" value="1"/>
</dbReference>
<feature type="active site" description="Proton acceptor; specific for D-alanine" evidence="7">
    <location>
        <position position="66"/>
    </location>
</feature>
<comment type="similarity">
    <text evidence="7">Belongs to the alanine racemase family.</text>
</comment>
<evidence type="ECO:0000313" key="12">
    <source>
        <dbReference type="EMBL" id="NEL52727.1"/>
    </source>
</evidence>
<feature type="domain" description="Alanine racemase C-terminal" evidence="11">
    <location>
        <begin position="275"/>
        <end position="402"/>
    </location>
</feature>
<dbReference type="GO" id="GO:0005829">
    <property type="term" value="C:cytosol"/>
    <property type="evidence" value="ECO:0007669"/>
    <property type="project" value="TreeGrafter"/>
</dbReference>
<dbReference type="GO" id="GO:0030170">
    <property type="term" value="F:pyridoxal phosphate binding"/>
    <property type="evidence" value="ECO:0007669"/>
    <property type="project" value="UniProtKB-UniRule"/>
</dbReference>
<dbReference type="PROSITE" id="PS00395">
    <property type="entry name" value="ALANINE_RACEMASE"/>
    <property type="match status" value="1"/>
</dbReference>
<evidence type="ECO:0000313" key="13">
    <source>
        <dbReference type="Proteomes" id="UP000470470"/>
    </source>
</evidence>
<evidence type="ECO:0000259" key="11">
    <source>
        <dbReference type="SMART" id="SM01005"/>
    </source>
</evidence>
<dbReference type="FunFam" id="2.40.37.10:FF:000015">
    <property type="entry name" value="Alanine racemase"/>
    <property type="match status" value="1"/>
</dbReference>
<feature type="compositionally biased region" description="Basic and acidic residues" evidence="10">
    <location>
        <begin position="1"/>
        <end position="19"/>
    </location>
</feature>
<dbReference type="PANTHER" id="PTHR30511">
    <property type="entry name" value="ALANINE RACEMASE"/>
    <property type="match status" value="1"/>
</dbReference>
<dbReference type="Pfam" id="PF01168">
    <property type="entry name" value="Ala_racemase_N"/>
    <property type="match status" value="1"/>
</dbReference>